<evidence type="ECO:0000313" key="2">
    <source>
        <dbReference type="Proteomes" id="UP001291623"/>
    </source>
</evidence>
<evidence type="ECO:0000313" key="1">
    <source>
        <dbReference type="EMBL" id="KAK4349298.1"/>
    </source>
</evidence>
<name>A0AAE1UY15_9SOLA</name>
<proteinExistence type="predicted"/>
<protein>
    <submittedName>
        <fullName evidence="1">Uncharacterized protein</fullName>
    </submittedName>
</protein>
<dbReference type="AlphaFoldDB" id="A0AAE1UY15"/>
<dbReference type="EMBL" id="JAVYJV010000017">
    <property type="protein sequence ID" value="KAK4349298.1"/>
    <property type="molecule type" value="Genomic_DNA"/>
</dbReference>
<keyword evidence="2" id="KW-1185">Reference proteome</keyword>
<comment type="caution">
    <text evidence="1">The sequence shown here is derived from an EMBL/GenBank/DDBJ whole genome shotgun (WGS) entry which is preliminary data.</text>
</comment>
<accession>A0AAE1UY15</accession>
<sequence length="92" mass="10410">MTDNGGIFYISPDFLMNLKEFGKHIKIGIQTKGYEEMHSGNNLLLCLGFLGKMTTNSNTKFRIKINDVVELMSNKGINLIKPTKIQLKSMQD</sequence>
<organism evidence="1 2">
    <name type="scientific">Anisodus tanguticus</name>
    <dbReference type="NCBI Taxonomy" id="243964"/>
    <lineage>
        <taxon>Eukaryota</taxon>
        <taxon>Viridiplantae</taxon>
        <taxon>Streptophyta</taxon>
        <taxon>Embryophyta</taxon>
        <taxon>Tracheophyta</taxon>
        <taxon>Spermatophyta</taxon>
        <taxon>Magnoliopsida</taxon>
        <taxon>eudicotyledons</taxon>
        <taxon>Gunneridae</taxon>
        <taxon>Pentapetalae</taxon>
        <taxon>asterids</taxon>
        <taxon>lamiids</taxon>
        <taxon>Solanales</taxon>
        <taxon>Solanaceae</taxon>
        <taxon>Solanoideae</taxon>
        <taxon>Hyoscyameae</taxon>
        <taxon>Anisodus</taxon>
    </lineage>
</organism>
<gene>
    <name evidence="1" type="ORF">RND71_032053</name>
</gene>
<reference evidence="1" key="1">
    <citation type="submission" date="2023-12" db="EMBL/GenBank/DDBJ databases">
        <title>Genome assembly of Anisodus tanguticus.</title>
        <authorList>
            <person name="Wang Y.-J."/>
        </authorList>
    </citation>
    <scope>NUCLEOTIDE SEQUENCE</scope>
    <source>
        <strain evidence="1">KB-2021</strain>
        <tissue evidence="1">Leaf</tissue>
    </source>
</reference>
<dbReference type="Proteomes" id="UP001291623">
    <property type="component" value="Unassembled WGS sequence"/>
</dbReference>